<dbReference type="AlphaFoldDB" id="A0A8A1LUU8"/>
<evidence type="ECO:0000256" key="1">
    <source>
        <dbReference type="SAM" id="Phobius"/>
    </source>
</evidence>
<gene>
    <name evidence="2" type="ORF">I7I53_04342</name>
</gene>
<reference evidence="2" key="1">
    <citation type="submission" date="2021-01" db="EMBL/GenBank/DDBJ databases">
        <title>Chromosome-level genome assembly of a human fungal pathogen reveals clustering of transcriptionally co-regulated genes.</title>
        <authorList>
            <person name="Voorhies M."/>
            <person name="Cohen S."/>
            <person name="Shea T.P."/>
            <person name="Petrus S."/>
            <person name="Munoz J.F."/>
            <person name="Poplawski S."/>
            <person name="Goldman W.E."/>
            <person name="Michael T."/>
            <person name="Cuomo C.A."/>
            <person name="Sil A."/>
            <person name="Beyhan S."/>
        </authorList>
    </citation>
    <scope>NUCLEOTIDE SEQUENCE</scope>
    <source>
        <strain evidence="2">H88</strain>
    </source>
</reference>
<dbReference type="EMBL" id="CP069106">
    <property type="protein sequence ID" value="QSS56194.1"/>
    <property type="molecule type" value="Genomic_DNA"/>
</dbReference>
<keyword evidence="1" id="KW-0812">Transmembrane</keyword>
<protein>
    <submittedName>
        <fullName evidence="2">Uncharacterized protein</fullName>
    </submittedName>
</protein>
<proteinExistence type="predicted"/>
<keyword evidence="1" id="KW-1133">Transmembrane helix</keyword>
<feature type="transmembrane region" description="Helical" evidence="1">
    <location>
        <begin position="7"/>
        <end position="25"/>
    </location>
</feature>
<evidence type="ECO:0000313" key="2">
    <source>
        <dbReference type="EMBL" id="QSS56194.1"/>
    </source>
</evidence>
<keyword evidence="1" id="KW-0472">Membrane</keyword>
<accession>A0A8A1LUU8</accession>
<organism evidence="2 3">
    <name type="scientific">Ajellomyces capsulatus (strain H88)</name>
    <name type="common">Darling's disease fungus</name>
    <name type="synonym">Histoplasma capsulatum</name>
    <dbReference type="NCBI Taxonomy" id="544711"/>
    <lineage>
        <taxon>Eukaryota</taxon>
        <taxon>Fungi</taxon>
        <taxon>Dikarya</taxon>
        <taxon>Ascomycota</taxon>
        <taxon>Pezizomycotina</taxon>
        <taxon>Eurotiomycetes</taxon>
        <taxon>Eurotiomycetidae</taxon>
        <taxon>Onygenales</taxon>
        <taxon>Ajellomycetaceae</taxon>
        <taxon>Histoplasma</taxon>
    </lineage>
</organism>
<sequence>MQEHRNALFSSYMIIALASLSFVHLPKLLKPGSWHITLKLFWRSLENVDDLKAALTMAGIL</sequence>
<name>A0A8A1LUU8_AJEC8</name>
<dbReference type="Proteomes" id="UP000663419">
    <property type="component" value="Chromosome 5"/>
</dbReference>
<evidence type="ECO:0000313" key="3">
    <source>
        <dbReference type="Proteomes" id="UP000663419"/>
    </source>
</evidence>
<dbReference type="VEuPathDB" id="FungiDB:I7I53_04342"/>